<reference evidence="2 3" key="1">
    <citation type="journal article" date="2019" name="Emerg. Microbes Infect.">
        <title>Comprehensive subspecies identification of 175 nontuberculous mycobacteria species based on 7547 genomic profiles.</title>
        <authorList>
            <person name="Matsumoto Y."/>
            <person name="Kinjo T."/>
            <person name="Motooka D."/>
            <person name="Nabeya D."/>
            <person name="Jung N."/>
            <person name="Uechi K."/>
            <person name="Horii T."/>
            <person name="Iida T."/>
            <person name="Fujita J."/>
            <person name="Nakamura S."/>
        </authorList>
    </citation>
    <scope>NUCLEOTIDE SEQUENCE [LARGE SCALE GENOMIC DNA]</scope>
    <source>
        <strain evidence="2 3">JCM 17899</strain>
    </source>
</reference>
<protein>
    <recommendedName>
        <fullName evidence="4">DUF3263 domain-containing protein</fullName>
    </recommendedName>
</protein>
<evidence type="ECO:0000313" key="2">
    <source>
        <dbReference type="EMBL" id="BBY26892.1"/>
    </source>
</evidence>
<dbReference type="AlphaFoldDB" id="A0A7I7QKT6"/>
<gene>
    <name evidence="2" type="ORF">MSEDJ_09880</name>
</gene>
<sequence>MDRFDRQLMDFVRSWAPYGGPPSDEVMLEFGMTREQLTERITLIVASEQARREQELHRPWLRMPSGRPAAVHDPTDARR</sequence>
<accession>A0A7I7QKT6</accession>
<organism evidence="2 3">
    <name type="scientific">Mycolicibacterium sediminis</name>
    <dbReference type="NCBI Taxonomy" id="1286180"/>
    <lineage>
        <taxon>Bacteria</taxon>
        <taxon>Bacillati</taxon>
        <taxon>Actinomycetota</taxon>
        <taxon>Actinomycetes</taxon>
        <taxon>Mycobacteriales</taxon>
        <taxon>Mycobacteriaceae</taxon>
        <taxon>Mycolicibacterium</taxon>
    </lineage>
</organism>
<evidence type="ECO:0000313" key="3">
    <source>
        <dbReference type="Proteomes" id="UP000467193"/>
    </source>
</evidence>
<dbReference type="KEGG" id="msei:MSEDJ_09880"/>
<evidence type="ECO:0000256" key="1">
    <source>
        <dbReference type="SAM" id="MobiDB-lite"/>
    </source>
</evidence>
<name>A0A7I7QKT6_9MYCO</name>
<dbReference type="EMBL" id="AP022588">
    <property type="protein sequence ID" value="BBY26892.1"/>
    <property type="molecule type" value="Genomic_DNA"/>
</dbReference>
<evidence type="ECO:0008006" key="4">
    <source>
        <dbReference type="Google" id="ProtNLM"/>
    </source>
</evidence>
<dbReference type="RefSeq" id="WP_163795854.1">
    <property type="nucleotide sequence ID" value="NZ_AP022588.1"/>
</dbReference>
<feature type="region of interest" description="Disordered" evidence="1">
    <location>
        <begin position="56"/>
        <end position="79"/>
    </location>
</feature>
<proteinExistence type="predicted"/>
<keyword evidence="3" id="KW-1185">Reference proteome</keyword>
<dbReference type="Proteomes" id="UP000467193">
    <property type="component" value="Chromosome"/>
</dbReference>